<reference evidence="2" key="1">
    <citation type="submission" date="2023-05" db="EMBL/GenBank/DDBJ databases">
        <title>Nepenthes gracilis genome sequencing.</title>
        <authorList>
            <person name="Fukushima K."/>
        </authorList>
    </citation>
    <scope>NUCLEOTIDE SEQUENCE</scope>
    <source>
        <strain evidence="2">SING2019-196</strain>
    </source>
</reference>
<organism evidence="2 3">
    <name type="scientific">Nepenthes gracilis</name>
    <name type="common">Slender pitcher plant</name>
    <dbReference type="NCBI Taxonomy" id="150966"/>
    <lineage>
        <taxon>Eukaryota</taxon>
        <taxon>Viridiplantae</taxon>
        <taxon>Streptophyta</taxon>
        <taxon>Embryophyta</taxon>
        <taxon>Tracheophyta</taxon>
        <taxon>Spermatophyta</taxon>
        <taxon>Magnoliopsida</taxon>
        <taxon>eudicotyledons</taxon>
        <taxon>Gunneridae</taxon>
        <taxon>Pentapetalae</taxon>
        <taxon>Caryophyllales</taxon>
        <taxon>Nepenthaceae</taxon>
        <taxon>Nepenthes</taxon>
    </lineage>
</organism>
<protein>
    <submittedName>
        <fullName evidence="2">Uncharacterized protein</fullName>
    </submittedName>
</protein>
<keyword evidence="3" id="KW-1185">Reference proteome</keyword>
<gene>
    <name evidence="2" type="ORF">Nepgr_014743</name>
</gene>
<dbReference type="EMBL" id="BSYO01000012">
    <property type="protein sequence ID" value="GMH12902.1"/>
    <property type="molecule type" value="Genomic_DNA"/>
</dbReference>
<comment type="caution">
    <text evidence="2">The sequence shown here is derived from an EMBL/GenBank/DDBJ whole genome shotgun (WGS) entry which is preliminary data.</text>
</comment>
<feature type="region of interest" description="Disordered" evidence="1">
    <location>
        <begin position="1"/>
        <end position="61"/>
    </location>
</feature>
<dbReference type="AlphaFoldDB" id="A0AAD3SLU6"/>
<evidence type="ECO:0000313" key="3">
    <source>
        <dbReference type="Proteomes" id="UP001279734"/>
    </source>
</evidence>
<evidence type="ECO:0000313" key="2">
    <source>
        <dbReference type="EMBL" id="GMH12902.1"/>
    </source>
</evidence>
<proteinExistence type="predicted"/>
<name>A0AAD3SLU6_NEPGR</name>
<accession>A0AAD3SLU6</accession>
<sequence>MGATATWRPDPPASMHKSNESRINPAPTAKNQQGKPIGRRQQKQRPTQQTAYTNSGEKKSKQCWAGYHDISRKTAAPTKPAFRENTW</sequence>
<dbReference type="Proteomes" id="UP001279734">
    <property type="component" value="Unassembled WGS sequence"/>
</dbReference>
<evidence type="ECO:0000256" key="1">
    <source>
        <dbReference type="SAM" id="MobiDB-lite"/>
    </source>
</evidence>